<dbReference type="Gene3D" id="3.40.190.10">
    <property type="entry name" value="Periplasmic binding protein-like II"/>
    <property type="match status" value="1"/>
</dbReference>
<dbReference type="PIRSF" id="PIRSF002741">
    <property type="entry name" value="MppA"/>
    <property type="match status" value="1"/>
</dbReference>
<dbReference type="Gene3D" id="3.10.105.10">
    <property type="entry name" value="Dipeptide-binding Protein, Domain 3"/>
    <property type="match status" value="1"/>
</dbReference>
<organism evidence="6 7">
    <name type="scientific">Microbacterium keratanolyticum</name>
    <dbReference type="NCBI Taxonomy" id="67574"/>
    <lineage>
        <taxon>Bacteria</taxon>
        <taxon>Bacillati</taxon>
        <taxon>Actinomycetota</taxon>
        <taxon>Actinomycetes</taxon>
        <taxon>Micrococcales</taxon>
        <taxon>Microbacteriaceae</taxon>
        <taxon>Microbacterium</taxon>
    </lineage>
</organism>
<protein>
    <submittedName>
        <fullName evidence="6">Diguanylate phosphodiesterase</fullName>
    </submittedName>
</protein>
<dbReference type="GO" id="GO:0043190">
    <property type="term" value="C:ATP-binding cassette (ABC) transporter complex"/>
    <property type="evidence" value="ECO:0007669"/>
    <property type="project" value="InterPro"/>
</dbReference>
<dbReference type="PROSITE" id="PS51257">
    <property type="entry name" value="PROKAR_LIPOPROTEIN"/>
    <property type="match status" value="1"/>
</dbReference>
<dbReference type="GO" id="GO:0042597">
    <property type="term" value="C:periplasmic space"/>
    <property type="evidence" value="ECO:0007669"/>
    <property type="project" value="UniProtKB-ARBA"/>
</dbReference>
<reference evidence="6" key="1">
    <citation type="journal article" date="2014" name="Int. J. Syst. Evol. Microbiol.">
        <title>Complete genome sequence of Corynebacterium casei LMG S-19264T (=DSM 44701T), isolated from a smear-ripened cheese.</title>
        <authorList>
            <consortium name="US DOE Joint Genome Institute (JGI-PGF)"/>
            <person name="Walter F."/>
            <person name="Albersmeier A."/>
            <person name="Kalinowski J."/>
            <person name="Ruckert C."/>
        </authorList>
    </citation>
    <scope>NUCLEOTIDE SEQUENCE</scope>
    <source>
        <strain evidence="6">VKM Ac-1958</strain>
    </source>
</reference>
<evidence type="ECO:0000259" key="5">
    <source>
        <dbReference type="Pfam" id="PF00496"/>
    </source>
</evidence>
<sequence>MVNTSARMRRTVGAVVAVAATAASLVACSSTDGGGAAAGSTTLRFGLDSDVPNLVTPQNQGSASMILNGVLHRGLVQYDKTGAIVPALAETWEEEAAQTFTFHLREGLTFHDGSELDSADVKASLEHMANPDSVAKLYPAAKGIASVETPDAETVVVELSAPDAAFLSYMADVSGAILPSEEVGSEGPTYIGAGPYKYVSYEKGTSFVVEKFDAFYEDGQPSYDTIEFSIIPDQAARDNALLSGSVDMTSFVGWNSYSQVESAGNLVLDATEGPFMYLLFNTTEGSPFSNPKVREAVAWAVDRQAVVDAALGGVGAPLEGMPIPEGSDFYNADQANHFTKDVEKAKALLAEAGYPNGFTARMLSSSQYSFHQDTAISVQNDLKAIGIELEMNLPDWPTRLEIGAAGDYDIAVYGTVGVTNDPAFLDQILTPAGAQNAPFGYNDAKVNELLASGRAEADLDARKAIYDELGEYVLETAPIVGLAWRSQAYGLSDTISGFTNIPGFLTFNSGYTLATTTSK</sequence>
<dbReference type="PANTHER" id="PTHR30290">
    <property type="entry name" value="PERIPLASMIC BINDING COMPONENT OF ABC TRANSPORTER"/>
    <property type="match status" value="1"/>
</dbReference>
<proteinExistence type="inferred from homology"/>
<dbReference type="GO" id="GO:1904680">
    <property type="term" value="F:peptide transmembrane transporter activity"/>
    <property type="evidence" value="ECO:0007669"/>
    <property type="project" value="TreeGrafter"/>
</dbReference>
<dbReference type="RefSeq" id="WP_204938609.1">
    <property type="nucleotide sequence ID" value="NZ_BAAAUM010000001.1"/>
</dbReference>
<reference evidence="6" key="2">
    <citation type="submission" date="2023-01" db="EMBL/GenBank/DDBJ databases">
        <authorList>
            <person name="Sun Q."/>
            <person name="Evtushenko L."/>
        </authorList>
    </citation>
    <scope>NUCLEOTIDE SEQUENCE</scope>
    <source>
        <strain evidence="6">VKM Ac-1958</strain>
    </source>
</reference>
<keyword evidence="2" id="KW-0813">Transport</keyword>
<comment type="similarity">
    <text evidence="1">Belongs to the bacterial solute-binding protein 5 family.</text>
</comment>
<dbReference type="AlphaFoldDB" id="A0A9W6HRR9"/>
<accession>A0A9W6HRR9</accession>
<evidence type="ECO:0000256" key="3">
    <source>
        <dbReference type="ARBA" id="ARBA00022729"/>
    </source>
</evidence>
<feature type="chain" id="PRO_5040877335" evidence="4">
    <location>
        <begin position="30"/>
        <end position="519"/>
    </location>
</feature>
<dbReference type="InterPro" id="IPR030678">
    <property type="entry name" value="Peptide/Ni-bd"/>
</dbReference>
<dbReference type="Gene3D" id="3.90.76.10">
    <property type="entry name" value="Dipeptide-binding Protein, Domain 1"/>
    <property type="match status" value="1"/>
</dbReference>
<dbReference type="InterPro" id="IPR000914">
    <property type="entry name" value="SBP_5_dom"/>
</dbReference>
<name>A0A9W6HRR9_9MICO</name>
<dbReference type="SUPFAM" id="SSF53850">
    <property type="entry name" value="Periplasmic binding protein-like II"/>
    <property type="match status" value="1"/>
</dbReference>
<dbReference type="Pfam" id="PF00496">
    <property type="entry name" value="SBP_bac_5"/>
    <property type="match status" value="1"/>
</dbReference>
<dbReference type="PANTHER" id="PTHR30290:SF9">
    <property type="entry name" value="OLIGOPEPTIDE-BINDING PROTEIN APPA"/>
    <property type="match status" value="1"/>
</dbReference>
<feature type="domain" description="Solute-binding protein family 5" evidence="5">
    <location>
        <begin position="84"/>
        <end position="434"/>
    </location>
</feature>
<evidence type="ECO:0000313" key="7">
    <source>
        <dbReference type="Proteomes" id="UP001142325"/>
    </source>
</evidence>
<feature type="signal peptide" evidence="4">
    <location>
        <begin position="1"/>
        <end position="29"/>
    </location>
</feature>
<dbReference type="EMBL" id="BSET01000001">
    <property type="protein sequence ID" value="GLK00934.1"/>
    <property type="molecule type" value="Genomic_DNA"/>
</dbReference>
<gene>
    <name evidence="6" type="ORF">GCM10017596_06490</name>
</gene>
<comment type="caution">
    <text evidence="6">The sequence shown here is derived from an EMBL/GenBank/DDBJ whole genome shotgun (WGS) entry which is preliminary data.</text>
</comment>
<keyword evidence="3 4" id="KW-0732">Signal</keyword>
<dbReference type="InterPro" id="IPR039424">
    <property type="entry name" value="SBP_5"/>
</dbReference>
<evidence type="ECO:0000256" key="4">
    <source>
        <dbReference type="SAM" id="SignalP"/>
    </source>
</evidence>
<evidence type="ECO:0000313" key="6">
    <source>
        <dbReference type="EMBL" id="GLK00934.1"/>
    </source>
</evidence>
<evidence type="ECO:0000256" key="2">
    <source>
        <dbReference type="ARBA" id="ARBA00022448"/>
    </source>
</evidence>
<dbReference type="GO" id="GO:0015833">
    <property type="term" value="P:peptide transport"/>
    <property type="evidence" value="ECO:0007669"/>
    <property type="project" value="TreeGrafter"/>
</dbReference>
<dbReference type="Proteomes" id="UP001142325">
    <property type="component" value="Unassembled WGS sequence"/>
</dbReference>
<keyword evidence="7" id="KW-1185">Reference proteome</keyword>
<evidence type="ECO:0000256" key="1">
    <source>
        <dbReference type="ARBA" id="ARBA00005695"/>
    </source>
</evidence>